<dbReference type="SUPFAM" id="SSF49879">
    <property type="entry name" value="SMAD/FHA domain"/>
    <property type="match status" value="1"/>
</dbReference>
<dbReference type="InterPro" id="IPR000253">
    <property type="entry name" value="FHA_dom"/>
</dbReference>
<feature type="compositionally biased region" description="Basic and acidic residues" evidence="2">
    <location>
        <begin position="658"/>
        <end position="679"/>
    </location>
</feature>
<proteinExistence type="predicted"/>
<keyword evidence="1" id="KW-0175">Coiled coil</keyword>
<dbReference type="InterPro" id="IPR050923">
    <property type="entry name" value="Cell_Proc_Reg/RNA_Proc"/>
</dbReference>
<evidence type="ECO:0000256" key="2">
    <source>
        <dbReference type="SAM" id="MobiDB-lite"/>
    </source>
</evidence>
<dbReference type="PANTHER" id="PTHR23308">
    <property type="entry name" value="NUCLEAR INHIBITOR OF PROTEIN PHOSPHATASE-1"/>
    <property type="match status" value="1"/>
</dbReference>
<dbReference type="Proteomes" id="UP000826195">
    <property type="component" value="Unassembled WGS sequence"/>
</dbReference>
<organism evidence="4 5">
    <name type="scientific">Cotesia glomerata</name>
    <name type="common">Lepidopteran parasitic wasp</name>
    <name type="synonym">Apanteles glomeratus</name>
    <dbReference type="NCBI Taxonomy" id="32391"/>
    <lineage>
        <taxon>Eukaryota</taxon>
        <taxon>Metazoa</taxon>
        <taxon>Ecdysozoa</taxon>
        <taxon>Arthropoda</taxon>
        <taxon>Hexapoda</taxon>
        <taxon>Insecta</taxon>
        <taxon>Pterygota</taxon>
        <taxon>Neoptera</taxon>
        <taxon>Endopterygota</taxon>
        <taxon>Hymenoptera</taxon>
        <taxon>Apocrita</taxon>
        <taxon>Ichneumonoidea</taxon>
        <taxon>Braconidae</taxon>
        <taxon>Microgastrinae</taxon>
        <taxon>Cotesia</taxon>
    </lineage>
</organism>
<feature type="region of interest" description="Disordered" evidence="2">
    <location>
        <begin position="532"/>
        <end position="567"/>
    </location>
</feature>
<feature type="domain" description="FHA" evidence="3">
    <location>
        <begin position="156"/>
        <end position="212"/>
    </location>
</feature>
<feature type="coiled-coil region" evidence="1">
    <location>
        <begin position="255"/>
        <end position="289"/>
    </location>
</feature>
<dbReference type="CDD" id="cd19856">
    <property type="entry name" value="DSRM_Kanadaptin"/>
    <property type="match status" value="1"/>
</dbReference>
<evidence type="ECO:0000259" key="3">
    <source>
        <dbReference type="PROSITE" id="PS50006"/>
    </source>
</evidence>
<reference evidence="4 5" key="1">
    <citation type="journal article" date="2021" name="J. Hered.">
        <title>A chromosome-level genome assembly of the parasitoid wasp, Cotesia glomerata (Hymenoptera: Braconidae).</title>
        <authorList>
            <person name="Pinto B.J."/>
            <person name="Weis J.J."/>
            <person name="Gamble T."/>
            <person name="Ode P.J."/>
            <person name="Paul R."/>
            <person name="Zaspel J.M."/>
        </authorList>
    </citation>
    <scope>NUCLEOTIDE SEQUENCE [LARGE SCALE GENOMIC DNA]</scope>
    <source>
        <strain evidence="4">CgM1</strain>
    </source>
</reference>
<evidence type="ECO:0000313" key="5">
    <source>
        <dbReference type="Proteomes" id="UP000826195"/>
    </source>
</evidence>
<sequence>MESSPVETTKSTENNDKTREMEIDEPKPELDVKQVSSESTEVEIDNPEDVSTISNPEPAEDTFKVPHLMSGKPAPKRKLPELPSKAAKKPTDDSDEPEIISESTEAPKAAPQDQKHLPLPYKEPVWSGTPPEGYKVEILKSGVILDTIDLSKKSFHVIGRLPVCDIPLAHPTISRYHAILQYRAEGDDKNEPGFYLYDLESTHGSFWNSCRIRPKTFVKLKGGHMLRFGCSQRKFIVQAPPEDEEMESEYSVTELKEMRRQELMAREKEQQIQEEMERLKKEKEEAEGIDWGMGEDADEDTDLTENPFAVSNNEELFLEDPKKTLRGWFEREGFDLQYQTEEKGIGQFLCWVDLPVDSGRTVRAEALVKGKKKESVIQCALEACRVLDRHGLLRQATHEGRKRKTRNWEEEDFYDSDEDNFLDRTGTVERKREQRMRNAGKLENKAENFASLSAQLSNIAKDIAEVEGKLKKHEEAKRAGNSDSNEDALDAFMSSLNTAVLSKSEVLKLKSTLQKLKKEEENFKKLVEITRPTSFPSLTPMSGVKEESKERDRSTVPDDRLEDKKVKSEKKKVLSRYGLIKSEDISATETLLKLKKKTGGDEDQVEENEEECDDTATAIDVDTVGESEVKSIDVEIKKELSEAEIARRKKKNMKRTQKRAEKAAKEGNKAYDEEIHSEDYSTWVPPSNQTGDGRTSLNDKFGY</sequence>
<name>A0AAV7IFL6_COTGL</name>
<dbReference type="InterPro" id="IPR008984">
    <property type="entry name" value="SMAD_FHA_dom_sf"/>
</dbReference>
<protein>
    <recommendedName>
        <fullName evidence="3">FHA domain-containing protein</fullName>
    </recommendedName>
</protein>
<feature type="compositionally biased region" description="Polar residues" evidence="2">
    <location>
        <begin position="684"/>
        <end position="703"/>
    </location>
</feature>
<feature type="compositionally biased region" description="Basic residues" evidence="2">
    <location>
        <begin position="647"/>
        <end position="657"/>
    </location>
</feature>
<comment type="caution">
    <text evidence="4">The sequence shown here is derived from an EMBL/GenBank/DDBJ whole genome shotgun (WGS) entry which is preliminary data.</text>
</comment>
<dbReference type="Gene3D" id="2.60.200.20">
    <property type="match status" value="1"/>
</dbReference>
<evidence type="ECO:0000313" key="4">
    <source>
        <dbReference type="EMBL" id="KAH0550544.1"/>
    </source>
</evidence>
<feature type="region of interest" description="Disordered" evidence="2">
    <location>
        <begin position="647"/>
        <end position="703"/>
    </location>
</feature>
<feature type="region of interest" description="Disordered" evidence="2">
    <location>
        <begin position="1"/>
        <end position="120"/>
    </location>
</feature>
<dbReference type="SMART" id="SM00240">
    <property type="entry name" value="FHA"/>
    <property type="match status" value="1"/>
</dbReference>
<evidence type="ECO:0000256" key="1">
    <source>
        <dbReference type="SAM" id="Coils"/>
    </source>
</evidence>
<accession>A0AAV7IFL6</accession>
<feature type="compositionally biased region" description="Basic and acidic residues" evidence="2">
    <location>
        <begin position="13"/>
        <end position="32"/>
    </location>
</feature>
<feature type="compositionally biased region" description="Basic and acidic residues" evidence="2">
    <location>
        <begin position="544"/>
        <end position="566"/>
    </location>
</feature>
<dbReference type="Pfam" id="PF00498">
    <property type="entry name" value="FHA"/>
    <property type="match status" value="1"/>
</dbReference>
<feature type="compositionally biased region" description="Acidic residues" evidence="2">
    <location>
        <begin position="601"/>
        <end position="614"/>
    </location>
</feature>
<keyword evidence="5" id="KW-1185">Reference proteome</keyword>
<dbReference type="EMBL" id="JAHXZJ010001864">
    <property type="protein sequence ID" value="KAH0550544.1"/>
    <property type="molecule type" value="Genomic_DNA"/>
</dbReference>
<gene>
    <name evidence="4" type="ORF">KQX54_020100</name>
</gene>
<dbReference type="AlphaFoldDB" id="A0AAV7IFL6"/>
<dbReference type="PROSITE" id="PS50006">
    <property type="entry name" value="FHA_DOMAIN"/>
    <property type="match status" value="1"/>
</dbReference>
<feature type="compositionally biased region" description="Polar residues" evidence="2">
    <location>
        <begin position="1"/>
        <end position="12"/>
    </location>
</feature>
<dbReference type="CDD" id="cd22677">
    <property type="entry name" value="FHA_Kanadaptin"/>
    <property type="match status" value="1"/>
</dbReference>
<feature type="region of interest" description="Disordered" evidence="2">
    <location>
        <begin position="596"/>
        <end position="615"/>
    </location>
</feature>